<reference evidence="2" key="1">
    <citation type="submission" date="2020-12" db="EMBL/GenBank/DDBJ databases">
        <title>Paenibacillus polymyxa LMG 27872: a double-edged sword.</title>
        <authorList>
            <person name="Langendries S."/>
            <person name="Garcia Mendez S."/>
            <person name="Beirinckx S."/>
            <person name="Viaene T."/>
            <person name="Baeyen S."/>
            <person name="Goeminne G."/>
            <person name="Willems A."/>
            <person name="Debode J."/>
            <person name="Goormachtig S."/>
        </authorList>
    </citation>
    <scope>NUCLEOTIDE SEQUENCE</scope>
    <source>
        <strain evidence="2">LMG 27872</strain>
    </source>
</reference>
<dbReference type="EMBL" id="JAEHFQ010000014">
    <property type="protein sequence ID" value="MBM0635688.1"/>
    <property type="molecule type" value="Genomic_DNA"/>
</dbReference>
<dbReference type="Pfam" id="PF06182">
    <property type="entry name" value="ABC2_membrane_6"/>
    <property type="match status" value="1"/>
</dbReference>
<evidence type="ECO:0000256" key="1">
    <source>
        <dbReference type="SAM" id="Phobius"/>
    </source>
</evidence>
<feature type="transmembrane region" description="Helical" evidence="1">
    <location>
        <begin position="26"/>
        <end position="44"/>
    </location>
</feature>
<dbReference type="RefSeq" id="WP_165150133.1">
    <property type="nucleotide sequence ID" value="NZ_JAEHFQ010000014.1"/>
</dbReference>
<proteinExistence type="predicted"/>
<dbReference type="InterPro" id="IPR010390">
    <property type="entry name" value="ABC-2_transporter-like"/>
</dbReference>
<feature type="transmembrane region" description="Helical" evidence="1">
    <location>
        <begin position="187"/>
        <end position="206"/>
    </location>
</feature>
<dbReference type="PANTHER" id="PTHR36832:SF1">
    <property type="entry name" value="SLR1174 PROTEIN"/>
    <property type="match status" value="1"/>
</dbReference>
<keyword evidence="1" id="KW-0472">Membrane</keyword>
<dbReference type="Proteomes" id="UP000650605">
    <property type="component" value="Unassembled WGS sequence"/>
</dbReference>
<dbReference type="PANTHER" id="PTHR36832">
    <property type="entry name" value="SLR1174 PROTEIN-RELATED"/>
    <property type="match status" value="1"/>
</dbReference>
<evidence type="ECO:0000313" key="3">
    <source>
        <dbReference type="Proteomes" id="UP000650605"/>
    </source>
</evidence>
<feature type="transmembrane region" description="Helical" evidence="1">
    <location>
        <begin position="148"/>
        <end position="175"/>
    </location>
</feature>
<feature type="transmembrane region" description="Helical" evidence="1">
    <location>
        <begin position="103"/>
        <end position="136"/>
    </location>
</feature>
<feature type="transmembrane region" description="Helical" evidence="1">
    <location>
        <begin position="238"/>
        <end position="258"/>
    </location>
</feature>
<comment type="caution">
    <text evidence="2">The sequence shown here is derived from an EMBL/GenBank/DDBJ whole genome shotgun (WGS) entry which is preliminary data.</text>
</comment>
<feature type="transmembrane region" description="Helical" evidence="1">
    <location>
        <begin position="64"/>
        <end position="83"/>
    </location>
</feature>
<dbReference type="AlphaFoldDB" id="A0A8I1IYY6"/>
<organism evidence="2 3">
    <name type="scientific">Paenibacillus polymyxa</name>
    <name type="common">Bacillus polymyxa</name>
    <dbReference type="NCBI Taxonomy" id="1406"/>
    <lineage>
        <taxon>Bacteria</taxon>
        <taxon>Bacillati</taxon>
        <taxon>Bacillota</taxon>
        <taxon>Bacilli</taxon>
        <taxon>Bacillales</taxon>
        <taxon>Paenibacillaceae</taxon>
        <taxon>Paenibacillus</taxon>
    </lineage>
</organism>
<gene>
    <name evidence="2" type="ORF">JDW19_21510</name>
</gene>
<sequence length="268" mass="30681">MFFYLTFFVNTFKVTFSYRMNSLLKMINRLIFMVVQIEIWKIVYGYDFSKRISTDYGLISLKDMIAYTIVSHFIFIAVQSTSLKSVNEKINSGDIALYLIRPYSFLTYTFTETVAVALVSCMIQGIPLLVFGILFFNLHAGSWATLGLFALSLIGGFIIFFQLSFLCSIIAFWVVQTGPIDTILSGIIKIFSGAWIPLWFFSSFFLKLSNVLPFKTIYFAPLSIFTHKLSGLEIRNTFAVQLLWILILFVLGRVVWYFGQKKLVIQGG</sequence>
<accession>A0A8I1IYY6</accession>
<keyword evidence="1" id="KW-1133">Transmembrane helix</keyword>
<protein>
    <submittedName>
        <fullName evidence="2">ABC-2 family transporter protein</fullName>
    </submittedName>
</protein>
<name>A0A8I1IYY6_PAEPO</name>
<keyword evidence="1" id="KW-0812">Transmembrane</keyword>
<evidence type="ECO:0000313" key="2">
    <source>
        <dbReference type="EMBL" id="MBM0635688.1"/>
    </source>
</evidence>